<proteinExistence type="predicted"/>
<organism evidence="3 4">
    <name type="scientific">Paractinoplanes brasiliensis</name>
    <dbReference type="NCBI Taxonomy" id="52695"/>
    <lineage>
        <taxon>Bacteria</taxon>
        <taxon>Bacillati</taxon>
        <taxon>Actinomycetota</taxon>
        <taxon>Actinomycetes</taxon>
        <taxon>Micromonosporales</taxon>
        <taxon>Micromonosporaceae</taxon>
        <taxon>Paractinoplanes</taxon>
    </lineage>
</organism>
<keyword evidence="4" id="KW-1185">Reference proteome</keyword>
<keyword evidence="1" id="KW-1133">Transmembrane helix</keyword>
<dbReference type="Pfam" id="PF09990">
    <property type="entry name" value="DUF2231"/>
    <property type="match status" value="1"/>
</dbReference>
<gene>
    <name evidence="3" type="ORF">C8E87_3827</name>
</gene>
<accession>A0A4R6JTW1</accession>
<protein>
    <recommendedName>
        <fullName evidence="2">DUF2231 domain-containing protein</fullName>
    </recommendedName>
</protein>
<name>A0A4R6JTW1_9ACTN</name>
<dbReference type="AlphaFoldDB" id="A0A4R6JTW1"/>
<dbReference type="OrthoDB" id="4350867at2"/>
<feature type="transmembrane region" description="Helical" evidence="1">
    <location>
        <begin position="125"/>
        <end position="144"/>
    </location>
</feature>
<keyword evidence="1" id="KW-0472">Membrane</keyword>
<comment type="caution">
    <text evidence="3">The sequence shown here is derived from an EMBL/GenBank/DDBJ whole genome shotgun (WGS) entry which is preliminary data.</text>
</comment>
<feature type="transmembrane region" description="Helical" evidence="1">
    <location>
        <begin position="93"/>
        <end position="113"/>
    </location>
</feature>
<dbReference type="EMBL" id="SNWR01000001">
    <property type="protein sequence ID" value="TDO40120.1"/>
    <property type="molecule type" value="Genomic_DNA"/>
</dbReference>
<feature type="domain" description="DUF2231" evidence="2">
    <location>
        <begin position="7"/>
        <end position="155"/>
    </location>
</feature>
<feature type="transmembrane region" description="Helical" evidence="1">
    <location>
        <begin position="42"/>
        <end position="60"/>
    </location>
</feature>
<dbReference type="RefSeq" id="WP_133874340.1">
    <property type="nucleotide sequence ID" value="NZ_BOMD01000001.1"/>
</dbReference>
<keyword evidence="1" id="KW-0812">Transmembrane</keyword>
<dbReference type="Proteomes" id="UP000294901">
    <property type="component" value="Unassembled WGS sequence"/>
</dbReference>
<evidence type="ECO:0000259" key="2">
    <source>
        <dbReference type="Pfam" id="PF09990"/>
    </source>
</evidence>
<reference evidence="3 4" key="1">
    <citation type="submission" date="2019-03" db="EMBL/GenBank/DDBJ databases">
        <title>Sequencing the genomes of 1000 actinobacteria strains.</title>
        <authorList>
            <person name="Klenk H.-P."/>
        </authorList>
    </citation>
    <scope>NUCLEOTIDE SEQUENCE [LARGE SCALE GENOMIC DNA]</scope>
    <source>
        <strain evidence="3 4">DSM 43805</strain>
    </source>
</reference>
<evidence type="ECO:0000313" key="4">
    <source>
        <dbReference type="Proteomes" id="UP000294901"/>
    </source>
</evidence>
<evidence type="ECO:0000256" key="1">
    <source>
        <dbReference type="SAM" id="Phobius"/>
    </source>
</evidence>
<sequence>MFDQINGLPVHALVLHAAVIFVPLLALGAVVYALVPRWRPKTGWALVLLAIAAPASAWVARASGTELYNRLLEQGVSGRGKEILDDHMGFGSLTAWFALALGVVSLVMVALTWRRGGGRLPMIGEVGAAVVMIVLAALSGYYVFKTGDSGATAVWGTY</sequence>
<feature type="transmembrane region" description="Helical" evidence="1">
    <location>
        <begin position="12"/>
        <end position="35"/>
    </location>
</feature>
<evidence type="ECO:0000313" key="3">
    <source>
        <dbReference type="EMBL" id="TDO40120.1"/>
    </source>
</evidence>
<dbReference type="InterPro" id="IPR019251">
    <property type="entry name" value="DUF2231_TM"/>
</dbReference>